<dbReference type="GO" id="GO:0038023">
    <property type="term" value="F:signaling receptor activity"/>
    <property type="evidence" value="ECO:0007669"/>
    <property type="project" value="InterPro"/>
</dbReference>
<evidence type="ECO:0000256" key="3">
    <source>
        <dbReference type="ARBA" id="ARBA00022448"/>
    </source>
</evidence>
<evidence type="ECO:0000256" key="16">
    <source>
        <dbReference type="SAM" id="SignalP"/>
    </source>
</evidence>
<dbReference type="CDD" id="cd01347">
    <property type="entry name" value="ligand_gated_channel"/>
    <property type="match status" value="1"/>
</dbReference>
<dbReference type="NCBIfam" id="TIGR01783">
    <property type="entry name" value="TonB-siderophor"/>
    <property type="match status" value="1"/>
</dbReference>
<comment type="subcellular location">
    <subcellularLocation>
        <location evidence="1 14">Cell outer membrane</location>
        <topology evidence="1 14">Multi-pass membrane protein</topology>
    </subcellularLocation>
</comment>
<evidence type="ECO:0000259" key="18">
    <source>
        <dbReference type="Pfam" id="PF07715"/>
    </source>
</evidence>
<keyword evidence="4 14" id="KW-1134">Transmembrane beta strand</keyword>
<evidence type="ECO:0000256" key="4">
    <source>
        <dbReference type="ARBA" id="ARBA00022452"/>
    </source>
</evidence>
<evidence type="ECO:0000313" key="19">
    <source>
        <dbReference type="EMBL" id="QTH63086.1"/>
    </source>
</evidence>
<dbReference type="InterPro" id="IPR037066">
    <property type="entry name" value="Plug_dom_sf"/>
</dbReference>
<feature type="domain" description="TonB-dependent receptor-like beta-barrel" evidence="17">
    <location>
        <begin position="243"/>
        <end position="675"/>
    </location>
</feature>
<dbReference type="PROSITE" id="PS52016">
    <property type="entry name" value="TONB_DEPENDENT_REC_3"/>
    <property type="match status" value="1"/>
</dbReference>
<sequence length="705" mass="77429">MQAFKINAVCAATIFAMSNSVYASETVDTDKIEKIEVKGSYIEGYGADDVNGASRLDLKMVEIPQSVSVISSTQLKDFQLNDINSALDTATGVRVERIETDRTYYTARGFDITNFQVDGVGLPLISGNNHADEDTAIYQRIEVIRGANGLMTGVGNPSATVNFIRKRPTAQQDIDLNITKGSWNKTRVEADFSTPVTDNVAFRVVAVKQRNDSYLDRYSQDKTVAYGFLEVNLSKDTQLSFSHTINDNDATGNNWGANPLFYTDGTATNYDVGTNTSANWAYWDVKRSNTVVEFTHFINNNWDLRATYSRKETDEDSELFYVYGTPDKTTELGLMGYASEYDHNDDHNLFDVYAKGNFQLFGRDHQVVVGLSHADMEYEDISLYDYSTPYGFPAVPALPTWDGNTPRPTFNDGLTGAEIETTQKAAYFTARLNLAEGLHTIVGGRFNDWDVQGQSYGVVQDRGDNVFIPYVGAVYQVTPTVSAYASYTETFLSQTELDINDKVLDPITGESAEIGAKAELFEGRLIASVAYFDVKQTNVAKLDPATAALGPDDQRYIGTDGISSTGYELELAGQIGDSTNISFGVTDFEVDGDETVKGYTPDTLIKLAITHDVTAIEGLTLGANANFQSDISRIQGALPNGASIVTEQDAYTLVNLMASYQINDKISVALNANNVTDEKYINSLYWAQGYYGAPSNYSATVSLSF</sequence>
<dbReference type="GO" id="GO:0015344">
    <property type="term" value="F:siderophore uptake transmembrane transporter activity"/>
    <property type="evidence" value="ECO:0007669"/>
    <property type="project" value="TreeGrafter"/>
</dbReference>
<evidence type="ECO:0000256" key="6">
    <source>
        <dbReference type="ARBA" id="ARBA00022692"/>
    </source>
</evidence>
<dbReference type="PANTHER" id="PTHR32552:SF74">
    <property type="entry name" value="HYDROXAMATE SIDEROPHORE RECEPTOR FHUE"/>
    <property type="match status" value="1"/>
</dbReference>
<comment type="similarity">
    <text evidence="2 14 15">Belongs to the TonB-dependent receptor family.</text>
</comment>
<dbReference type="InterPro" id="IPR012910">
    <property type="entry name" value="Plug_dom"/>
</dbReference>
<keyword evidence="13 14" id="KW-0998">Cell outer membrane</keyword>
<evidence type="ECO:0000256" key="14">
    <source>
        <dbReference type="PROSITE-ProRule" id="PRU01360"/>
    </source>
</evidence>
<keyword evidence="8" id="KW-0408">Iron</keyword>
<keyword evidence="7 16" id="KW-0732">Signal</keyword>
<dbReference type="Pfam" id="PF07715">
    <property type="entry name" value="Plug"/>
    <property type="match status" value="1"/>
</dbReference>
<dbReference type="InterPro" id="IPR039426">
    <property type="entry name" value="TonB-dep_rcpt-like"/>
</dbReference>
<evidence type="ECO:0000313" key="20">
    <source>
        <dbReference type="Proteomes" id="UP000682739"/>
    </source>
</evidence>
<keyword evidence="10 15" id="KW-0798">TonB box</keyword>
<protein>
    <submittedName>
        <fullName evidence="19">TonB-dependent siderophore receptor</fullName>
    </submittedName>
</protein>
<evidence type="ECO:0000256" key="9">
    <source>
        <dbReference type="ARBA" id="ARBA00023065"/>
    </source>
</evidence>
<dbReference type="EMBL" id="CP072110">
    <property type="protein sequence ID" value="QTH63086.1"/>
    <property type="molecule type" value="Genomic_DNA"/>
</dbReference>
<proteinExistence type="inferred from homology"/>
<dbReference type="GO" id="GO:0015891">
    <property type="term" value="P:siderophore transport"/>
    <property type="evidence" value="ECO:0007669"/>
    <property type="project" value="InterPro"/>
</dbReference>
<dbReference type="Gene3D" id="2.170.130.10">
    <property type="entry name" value="TonB-dependent receptor, plug domain"/>
    <property type="match status" value="1"/>
</dbReference>
<evidence type="ECO:0000256" key="1">
    <source>
        <dbReference type="ARBA" id="ARBA00004571"/>
    </source>
</evidence>
<evidence type="ECO:0000256" key="12">
    <source>
        <dbReference type="ARBA" id="ARBA00023170"/>
    </source>
</evidence>
<dbReference type="RefSeq" id="WP_208830954.1">
    <property type="nucleotide sequence ID" value="NZ_CP072110.1"/>
</dbReference>
<reference evidence="19" key="1">
    <citation type="submission" date="2021-03" db="EMBL/GenBank/DDBJ databases">
        <title>Description of Psychrosphaera ytuae sp. nov. isolated from deep sea sediment of South China Sea.</title>
        <authorList>
            <person name="Zhang J."/>
            <person name="Xu X.-D."/>
        </authorList>
    </citation>
    <scope>NUCLEOTIDE SEQUENCE</scope>
    <source>
        <strain evidence="19">MTZ26</strain>
    </source>
</reference>
<dbReference type="InterPro" id="IPR036942">
    <property type="entry name" value="Beta-barrel_TonB_sf"/>
</dbReference>
<keyword evidence="12 19" id="KW-0675">Receptor</keyword>
<keyword evidence="3 14" id="KW-0813">Transport</keyword>
<dbReference type="InterPro" id="IPR000531">
    <property type="entry name" value="Beta-barrel_TonB"/>
</dbReference>
<dbReference type="Gene3D" id="2.40.170.20">
    <property type="entry name" value="TonB-dependent receptor, beta-barrel domain"/>
    <property type="match status" value="1"/>
</dbReference>
<dbReference type="KEGG" id="psym:J1N51_10060"/>
<dbReference type="FunFam" id="2.170.130.10:FF:000010">
    <property type="entry name" value="Ferripyoverdine receptor"/>
    <property type="match status" value="1"/>
</dbReference>
<dbReference type="Proteomes" id="UP000682739">
    <property type="component" value="Chromosome"/>
</dbReference>
<evidence type="ECO:0000259" key="17">
    <source>
        <dbReference type="Pfam" id="PF00593"/>
    </source>
</evidence>
<dbReference type="SUPFAM" id="SSF56935">
    <property type="entry name" value="Porins"/>
    <property type="match status" value="1"/>
</dbReference>
<keyword evidence="11 14" id="KW-0472">Membrane</keyword>
<evidence type="ECO:0000256" key="8">
    <source>
        <dbReference type="ARBA" id="ARBA00023004"/>
    </source>
</evidence>
<evidence type="ECO:0000256" key="7">
    <source>
        <dbReference type="ARBA" id="ARBA00022729"/>
    </source>
</evidence>
<dbReference type="Pfam" id="PF00593">
    <property type="entry name" value="TonB_dep_Rec_b-barrel"/>
    <property type="match status" value="1"/>
</dbReference>
<feature type="signal peptide" evidence="16">
    <location>
        <begin position="1"/>
        <end position="23"/>
    </location>
</feature>
<evidence type="ECO:0000256" key="2">
    <source>
        <dbReference type="ARBA" id="ARBA00009810"/>
    </source>
</evidence>
<dbReference type="AlphaFoldDB" id="A0A975DB73"/>
<keyword evidence="9" id="KW-0406">Ion transport</keyword>
<dbReference type="GO" id="GO:0009279">
    <property type="term" value="C:cell outer membrane"/>
    <property type="evidence" value="ECO:0007669"/>
    <property type="project" value="UniProtKB-SubCell"/>
</dbReference>
<accession>A0A975DB73</accession>
<gene>
    <name evidence="19" type="ORF">J1N51_10060</name>
</gene>
<name>A0A975DB73_9GAMM</name>
<feature type="chain" id="PRO_5038067485" evidence="16">
    <location>
        <begin position="24"/>
        <end position="705"/>
    </location>
</feature>
<keyword evidence="5" id="KW-0410">Iron transport</keyword>
<feature type="domain" description="TonB-dependent receptor plug" evidence="18">
    <location>
        <begin position="61"/>
        <end position="158"/>
    </location>
</feature>
<evidence type="ECO:0000256" key="15">
    <source>
        <dbReference type="RuleBase" id="RU003357"/>
    </source>
</evidence>
<dbReference type="PANTHER" id="PTHR32552">
    <property type="entry name" value="FERRICHROME IRON RECEPTOR-RELATED"/>
    <property type="match status" value="1"/>
</dbReference>
<evidence type="ECO:0000256" key="5">
    <source>
        <dbReference type="ARBA" id="ARBA00022496"/>
    </source>
</evidence>
<dbReference type="InterPro" id="IPR010105">
    <property type="entry name" value="TonB_sidphr_rcpt"/>
</dbReference>
<evidence type="ECO:0000256" key="13">
    <source>
        <dbReference type="ARBA" id="ARBA00023237"/>
    </source>
</evidence>
<evidence type="ECO:0000256" key="10">
    <source>
        <dbReference type="ARBA" id="ARBA00023077"/>
    </source>
</evidence>
<organism evidence="19 20">
    <name type="scientific">Psychrosphaera ytuae</name>
    <dbReference type="NCBI Taxonomy" id="2820710"/>
    <lineage>
        <taxon>Bacteria</taxon>
        <taxon>Pseudomonadati</taxon>
        <taxon>Pseudomonadota</taxon>
        <taxon>Gammaproteobacteria</taxon>
        <taxon>Alteromonadales</taxon>
        <taxon>Pseudoalteromonadaceae</taxon>
        <taxon>Psychrosphaera</taxon>
    </lineage>
</organism>
<keyword evidence="20" id="KW-1185">Reference proteome</keyword>
<keyword evidence="6 14" id="KW-0812">Transmembrane</keyword>
<evidence type="ECO:0000256" key="11">
    <source>
        <dbReference type="ARBA" id="ARBA00023136"/>
    </source>
</evidence>